<dbReference type="GO" id="GO:0005743">
    <property type="term" value="C:mitochondrial inner membrane"/>
    <property type="evidence" value="ECO:0007669"/>
    <property type="project" value="UniProtKB-SubCell"/>
</dbReference>
<keyword evidence="3" id="KW-0999">Mitochondrion inner membrane</keyword>
<reference evidence="10" key="2">
    <citation type="submission" date="2014-03" db="EMBL/GenBank/DDBJ databases">
        <authorList>
            <person name="Genoscope - CEA"/>
        </authorList>
    </citation>
    <scope>NUCLEOTIDE SEQUENCE</scope>
</reference>
<evidence type="ECO:0000259" key="9">
    <source>
        <dbReference type="PROSITE" id="PS51758"/>
    </source>
</evidence>
<dbReference type="InterPro" id="IPR044202">
    <property type="entry name" value="LETM1/MDM38-like"/>
</dbReference>
<dbReference type="EMBL" id="FR905152">
    <property type="protein sequence ID" value="CDQ76577.1"/>
    <property type="molecule type" value="Genomic_DNA"/>
</dbReference>
<evidence type="ECO:0000256" key="6">
    <source>
        <dbReference type="ARBA" id="ARBA00023136"/>
    </source>
</evidence>
<gene>
    <name evidence="10" type="ORF">GSONMT00032793001</name>
</gene>
<dbReference type="PANTHER" id="PTHR14009:SF13">
    <property type="entry name" value="LETM1 DOMAIN-CONTAINING PROTEIN 1"/>
    <property type="match status" value="1"/>
</dbReference>
<evidence type="ECO:0000256" key="4">
    <source>
        <dbReference type="ARBA" id="ARBA00022989"/>
    </source>
</evidence>
<feature type="domain" description="Letm1 RBD" evidence="9">
    <location>
        <begin position="157"/>
        <end position="454"/>
    </location>
</feature>
<dbReference type="PROSITE" id="PS51758">
    <property type="entry name" value="LETM1_RBD"/>
    <property type="match status" value="1"/>
</dbReference>
<organism evidence="10 11">
    <name type="scientific">Oncorhynchus mykiss</name>
    <name type="common">Rainbow trout</name>
    <name type="synonym">Salmo gairdneri</name>
    <dbReference type="NCBI Taxonomy" id="8022"/>
    <lineage>
        <taxon>Eukaryota</taxon>
        <taxon>Metazoa</taxon>
        <taxon>Chordata</taxon>
        <taxon>Craniata</taxon>
        <taxon>Vertebrata</taxon>
        <taxon>Euteleostomi</taxon>
        <taxon>Actinopterygii</taxon>
        <taxon>Neopterygii</taxon>
        <taxon>Teleostei</taxon>
        <taxon>Protacanthopterygii</taxon>
        <taxon>Salmoniformes</taxon>
        <taxon>Salmonidae</taxon>
        <taxon>Salmoninae</taxon>
        <taxon>Oncorhynchus</taxon>
    </lineage>
</organism>
<evidence type="ECO:0000256" key="7">
    <source>
        <dbReference type="PROSITE-ProRule" id="PRU01094"/>
    </source>
</evidence>
<dbReference type="PaxDb" id="8022-A0A060XBH3"/>
<dbReference type="GO" id="GO:0030003">
    <property type="term" value="P:intracellular monoatomic cation homeostasis"/>
    <property type="evidence" value="ECO:0007669"/>
    <property type="project" value="TreeGrafter"/>
</dbReference>
<evidence type="ECO:0000256" key="3">
    <source>
        <dbReference type="ARBA" id="ARBA00022792"/>
    </source>
</evidence>
<name>A0A060XBH3_ONCMY</name>
<sequence length="623" mass="70503">MALCKRGVQCCVTTIIRCSYPFQGISTVSTYTPILAYSRLSVLSCRHYSLSQGRLGIFQRASERYEKFLEHRFPHLYILYTTFVKGFRLMVHDVRETKRIRMKMLTQDVSLKELPYREMETIILFRKDMIKAIPLVIISIPPFAIILVFTLMCLFPRQLLIRHLWTPQQQQDFQRLYHEQRCRHRENILKGVAWSIPHIKEWTLRSHLLTLISKVQSGAHPSVKDISAVRGVFSGQPLGLTGMDSGHMRLLCSHLLLNPWLPGFLLRRRLRAKALDLLYLDQALDTLGQGQLTDTEIREACYLRGLNPSSLTTSQCREWLLQWLQLSTQLTESETSLLLHNMVLLSNNFSCSCFGVDFVSLVGYNQHKDKSSASSSKQLVFNVISRCVIEKDEHPYAAEMEEAYTELYREFLRLRSLCLKQAALLQQLTETLRRQRGEASVPDGQPSVMAPIPVQCTQGGLGSLPARPETPMVPTHNPAAHRGGIVLSGAFGSLSDLLEGDLGRLRLDFAHPETERNAVLKAAPLRPLDLPGGNNGEVAPSSVSGDSKQAGRFWVDDTTRQMFRMPSACGSFLDREFLSQTGGMMLMSEVAMQSQVCDFCNAVFPGYTTTRGDFLRHLHTHIS</sequence>
<dbReference type="STRING" id="8022.A0A060XBH3"/>
<evidence type="ECO:0000256" key="5">
    <source>
        <dbReference type="ARBA" id="ARBA00023128"/>
    </source>
</evidence>
<reference evidence="10" key="1">
    <citation type="journal article" date="2014" name="Nat. Commun.">
        <title>The rainbow trout genome provides novel insights into evolution after whole-genome duplication in vertebrates.</title>
        <authorList>
            <person name="Berthelot C."/>
            <person name="Brunet F."/>
            <person name="Chalopin D."/>
            <person name="Juanchich A."/>
            <person name="Bernard M."/>
            <person name="Noel B."/>
            <person name="Bento P."/>
            <person name="Da Silva C."/>
            <person name="Labadie K."/>
            <person name="Alberti A."/>
            <person name="Aury J.M."/>
            <person name="Louis A."/>
            <person name="Dehais P."/>
            <person name="Bardou P."/>
            <person name="Montfort J."/>
            <person name="Klopp C."/>
            <person name="Cabau C."/>
            <person name="Gaspin C."/>
            <person name="Thorgaard G.H."/>
            <person name="Boussaha M."/>
            <person name="Quillet E."/>
            <person name="Guyomard R."/>
            <person name="Galiana D."/>
            <person name="Bobe J."/>
            <person name="Volff J.N."/>
            <person name="Genet C."/>
            <person name="Wincker P."/>
            <person name="Jaillon O."/>
            <person name="Roest Crollius H."/>
            <person name="Guiguen Y."/>
        </authorList>
    </citation>
    <scope>NUCLEOTIDE SEQUENCE [LARGE SCALE GENOMIC DNA]</scope>
</reference>
<keyword evidence="5 7" id="KW-0496">Mitochondrion</keyword>
<dbReference type="GO" id="GO:0043022">
    <property type="term" value="F:ribosome binding"/>
    <property type="evidence" value="ECO:0007669"/>
    <property type="project" value="InterPro"/>
</dbReference>
<dbReference type="Proteomes" id="UP000193380">
    <property type="component" value="Unassembled WGS sequence"/>
</dbReference>
<feature type="transmembrane region" description="Helical" evidence="8">
    <location>
        <begin position="132"/>
        <end position="152"/>
    </location>
</feature>
<evidence type="ECO:0000313" key="11">
    <source>
        <dbReference type="Proteomes" id="UP000193380"/>
    </source>
</evidence>
<dbReference type="PANTHER" id="PTHR14009">
    <property type="entry name" value="LEUCINE ZIPPER-EF-HAND CONTAINING TRANSMEMBRANE PROTEIN"/>
    <property type="match status" value="1"/>
</dbReference>
<evidence type="ECO:0000256" key="2">
    <source>
        <dbReference type="ARBA" id="ARBA00022692"/>
    </source>
</evidence>
<dbReference type="Pfam" id="PF07766">
    <property type="entry name" value="LETM1_RBD"/>
    <property type="match status" value="1"/>
</dbReference>
<comment type="subcellular location">
    <subcellularLocation>
        <location evidence="1">Mitochondrion inner membrane</location>
        <topology evidence="1">Single-pass membrane protein</topology>
    </subcellularLocation>
</comment>
<keyword evidence="2 8" id="KW-0812">Transmembrane</keyword>
<keyword evidence="6 8" id="KW-0472">Membrane</keyword>
<evidence type="ECO:0000256" key="1">
    <source>
        <dbReference type="ARBA" id="ARBA00004434"/>
    </source>
</evidence>
<accession>A0A060XBH3</accession>
<evidence type="ECO:0000313" key="10">
    <source>
        <dbReference type="EMBL" id="CDQ76577.1"/>
    </source>
</evidence>
<keyword evidence="4 8" id="KW-1133">Transmembrane helix</keyword>
<protein>
    <recommendedName>
        <fullName evidence="9">Letm1 RBD domain-containing protein</fullName>
    </recommendedName>
</protein>
<dbReference type="InterPro" id="IPR033122">
    <property type="entry name" value="LETM1-like_RBD"/>
</dbReference>
<evidence type="ECO:0000256" key="8">
    <source>
        <dbReference type="SAM" id="Phobius"/>
    </source>
</evidence>
<proteinExistence type="predicted"/>
<dbReference type="AlphaFoldDB" id="A0A060XBH3"/>